<keyword evidence="5 8" id="KW-0812">Transmembrane</keyword>
<evidence type="ECO:0000256" key="7">
    <source>
        <dbReference type="ARBA" id="ARBA00023136"/>
    </source>
</evidence>
<dbReference type="Pfam" id="PF01032">
    <property type="entry name" value="FecCD"/>
    <property type="match status" value="1"/>
</dbReference>
<evidence type="ECO:0000256" key="6">
    <source>
        <dbReference type="ARBA" id="ARBA00022989"/>
    </source>
</evidence>
<comment type="caution">
    <text evidence="9">The sequence shown here is derived from an EMBL/GenBank/DDBJ whole genome shotgun (WGS) entry which is preliminary data.</text>
</comment>
<dbReference type="PANTHER" id="PTHR30472:SF27">
    <property type="entry name" value="PETROBACTIN IMPORT SYSTEM PERMEASE PROTEIN YCLN"/>
    <property type="match status" value="1"/>
</dbReference>
<sequence>VGVMFGNILGSIATFFAYQYQLVQNMSAWLQGNFSTVMKGNYEWLFLMIPLWFVIYLFAYHFTVVGMGEAFANSLGVHYQRIQFLGLTLVALASAIVLLMVGNIPFLGVVIPNLVSLRYGDHMKNT</sequence>
<dbReference type="InterPro" id="IPR037294">
    <property type="entry name" value="ABC_BtuC-like"/>
</dbReference>
<feature type="non-terminal residue" evidence="9">
    <location>
        <position position="1"/>
    </location>
</feature>
<evidence type="ECO:0000256" key="8">
    <source>
        <dbReference type="SAM" id="Phobius"/>
    </source>
</evidence>
<evidence type="ECO:0000256" key="4">
    <source>
        <dbReference type="ARBA" id="ARBA00022475"/>
    </source>
</evidence>
<dbReference type="GO" id="GO:0022857">
    <property type="term" value="F:transmembrane transporter activity"/>
    <property type="evidence" value="ECO:0007669"/>
    <property type="project" value="InterPro"/>
</dbReference>
<comment type="similarity">
    <text evidence="2">Belongs to the binding-protein-dependent transport system permease family. FecCD subfamily.</text>
</comment>
<name>A0A4Y8SVH8_BACTU</name>
<feature type="transmembrane region" description="Helical" evidence="8">
    <location>
        <begin position="6"/>
        <end position="23"/>
    </location>
</feature>
<dbReference type="GO" id="GO:0033214">
    <property type="term" value="P:siderophore-iron import into cell"/>
    <property type="evidence" value="ECO:0007669"/>
    <property type="project" value="TreeGrafter"/>
</dbReference>
<feature type="transmembrane region" description="Helical" evidence="8">
    <location>
        <begin position="82"/>
        <end position="115"/>
    </location>
</feature>
<evidence type="ECO:0000256" key="2">
    <source>
        <dbReference type="ARBA" id="ARBA00007935"/>
    </source>
</evidence>
<dbReference type="PANTHER" id="PTHR30472">
    <property type="entry name" value="FERRIC ENTEROBACTIN TRANSPORT SYSTEM PERMEASE PROTEIN"/>
    <property type="match status" value="1"/>
</dbReference>
<dbReference type="Proteomes" id="UP000297630">
    <property type="component" value="Unassembled WGS sequence"/>
</dbReference>
<organism evidence="9 10">
    <name type="scientific">Bacillus thuringiensis</name>
    <dbReference type="NCBI Taxonomy" id="1428"/>
    <lineage>
        <taxon>Bacteria</taxon>
        <taxon>Bacillati</taxon>
        <taxon>Bacillota</taxon>
        <taxon>Bacilli</taxon>
        <taxon>Bacillales</taxon>
        <taxon>Bacillaceae</taxon>
        <taxon>Bacillus</taxon>
        <taxon>Bacillus cereus group</taxon>
    </lineage>
</organism>
<dbReference type="AlphaFoldDB" id="A0A4Y8SVH8"/>
<reference evidence="9 10" key="1">
    <citation type="submission" date="2019-01" db="EMBL/GenBank/DDBJ databases">
        <title>Draft genome sequence of Bacillus sp. DPC6431.</title>
        <authorList>
            <person name="Arbulu S."/>
            <person name="Murphy K."/>
            <person name="O'Sullivan O."/>
            <person name="Rea M.C."/>
            <person name="Hill C."/>
            <person name="Ross R.P."/>
        </authorList>
    </citation>
    <scope>NUCLEOTIDE SEQUENCE [LARGE SCALE GENOMIC DNA]</scope>
    <source>
        <strain evidence="9 10">DPC6431</strain>
    </source>
</reference>
<dbReference type="SUPFAM" id="SSF81345">
    <property type="entry name" value="ABC transporter involved in vitamin B12 uptake, BtuC"/>
    <property type="match status" value="1"/>
</dbReference>
<evidence type="ECO:0000313" key="10">
    <source>
        <dbReference type="Proteomes" id="UP000297630"/>
    </source>
</evidence>
<gene>
    <name evidence="9" type="ORF">EQ803_29695</name>
</gene>
<dbReference type="GO" id="GO:0005886">
    <property type="term" value="C:plasma membrane"/>
    <property type="evidence" value="ECO:0007669"/>
    <property type="project" value="UniProtKB-SubCell"/>
</dbReference>
<evidence type="ECO:0000256" key="3">
    <source>
        <dbReference type="ARBA" id="ARBA00022448"/>
    </source>
</evidence>
<feature type="transmembrane region" description="Helical" evidence="8">
    <location>
        <begin position="44"/>
        <end position="62"/>
    </location>
</feature>
<keyword evidence="3" id="KW-0813">Transport</keyword>
<evidence type="ECO:0000256" key="5">
    <source>
        <dbReference type="ARBA" id="ARBA00022692"/>
    </source>
</evidence>
<dbReference type="InterPro" id="IPR000522">
    <property type="entry name" value="ABC_transptr_permease_BtuC"/>
</dbReference>
<keyword evidence="6 8" id="KW-1133">Transmembrane helix</keyword>
<evidence type="ECO:0000256" key="1">
    <source>
        <dbReference type="ARBA" id="ARBA00004651"/>
    </source>
</evidence>
<dbReference type="RefSeq" id="WP_167555527.1">
    <property type="nucleotide sequence ID" value="NZ_SCLP01000092.1"/>
</dbReference>
<dbReference type="Gene3D" id="1.10.3470.10">
    <property type="entry name" value="ABC transporter involved in vitamin B12 uptake, BtuC"/>
    <property type="match status" value="1"/>
</dbReference>
<accession>A0A4Y8SVH8</accession>
<dbReference type="EMBL" id="SCLP01000092">
    <property type="protein sequence ID" value="TFF43329.1"/>
    <property type="molecule type" value="Genomic_DNA"/>
</dbReference>
<feature type="non-terminal residue" evidence="9">
    <location>
        <position position="126"/>
    </location>
</feature>
<keyword evidence="4" id="KW-1003">Cell membrane</keyword>
<protein>
    <submittedName>
        <fullName evidence="9">ABC transporter permease</fullName>
    </submittedName>
</protein>
<keyword evidence="7 8" id="KW-0472">Membrane</keyword>
<proteinExistence type="inferred from homology"/>
<evidence type="ECO:0000313" key="9">
    <source>
        <dbReference type="EMBL" id="TFF43329.1"/>
    </source>
</evidence>
<comment type="subcellular location">
    <subcellularLocation>
        <location evidence="1">Cell membrane</location>
        <topology evidence="1">Multi-pass membrane protein</topology>
    </subcellularLocation>
</comment>